<dbReference type="VEuPathDB" id="MicrosporidiaDB:NBO_2g0076"/>
<feature type="signal peptide" evidence="2">
    <location>
        <begin position="1"/>
        <end position="15"/>
    </location>
</feature>
<evidence type="ECO:0000256" key="1">
    <source>
        <dbReference type="SAM" id="MobiDB-lite"/>
    </source>
</evidence>
<dbReference type="HOGENOM" id="CLU_731772_0_0_1"/>
<feature type="compositionally biased region" description="Low complexity" evidence="1">
    <location>
        <begin position="27"/>
        <end position="48"/>
    </location>
</feature>
<keyword evidence="4" id="KW-1185">Reference proteome</keyword>
<dbReference type="Proteomes" id="UP000016927">
    <property type="component" value="Unassembled WGS sequence"/>
</dbReference>
<feature type="compositionally biased region" description="Polar residues" evidence="1">
    <location>
        <begin position="186"/>
        <end position="204"/>
    </location>
</feature>
<feature type="compositionally biased region" description="Basic residues" evidence="1">
    <location>
        <begin position="325"/>
        <end position="334"/>
    </location>
</feature>
<name>R0MMW9_NOSB1</name>
<sequence length="386" mass="41316">MKLFLISTLITIIKAAKPTPGSQTPDVVVSSQEKSSTVTTTQTVTSGSMSGPAAQSSDLSTQSTTVLSGSPQVVLSTSQAHTQQDVPARQNQAPRAVDSSQEGGINVLKTQPVTRSTTSGLATRSTDNVSARNIQMNENPTLSTKTVQSNQQPLVSVDQGQKTAVTPSLNTQRTGEAQHLPIQASVAGTPQGTARSRENLTTAQPPALDQIKANQTSKQTREGSLTPITLSTSKPSDRQNESRNLSDTPQHDQPHSAQKHRPTIDPSAVGPQHPITSNQSSSQRTATQESVKQKEKQPPVLSQKVTKAVKPPKSKKTKSHEEKAKKSKSKRSTKSKSDKENVENDEKKKSKSKSSDKKKKSGKSKKSKSKGTEKKPKSVKPKKSAT</sequence>
<keyword evidence="2" id="KW-0732">Signal</keyword>
<dbReference type="EMBL" id="KB908910">
    <property type="protein sequence ID" value="EOB15585.1"/>
    <property type="molecule type" value="Genomic_DNA"/>
</dbReference>
<protein>
    <submittedName>
        <fullName evidence="3">Uncharacterized protein</fullName>
    </submittedName>
</protein>
<feature type="compositionally biased region" description="Polar residues" evidence="1">
    <location>
        <begin position="274"/>
        <end position="290"/>
    </location>
</feature>
<feature type="compositionally biased region" description="Basic residues" evidence="1">
    <location>
        <begin position="349"/>
        <end position="369"/>
    </location>
</feature>
<feature type="region of interest" description="Disordered" evidence="1">
    <location>
        <begin position="17"/>
        <end position="386"/>
    </location>
</feature>
<gene>
    <name evidence="3" type="ORF">NBO_2g0076</name>
</gene>
<dbReference type="AlphaFoldDB" id="R0MMW9"/>
<organism evidence="3 4">
    <name type="scientific">Nosema bombycis (strain CQ1 / CVCC 102059)</name>
    <name type="common">Microsporidian parasite</name>
    <name type="synonym">Pebrine of silkworm</name>
    <dbReference type="NCBI Taxonomy" id="578461"/>
    <lineage>
        <taxon>Eukaryota</taxon>
        <taxon>Fungi</taxon>
        <taxon>Fungi incertae sedis</taxon>
        <taxon>Microsporidia</taxon>
        <taxon>Nosematidae</taxon>
        <taxon>Nosema</taxon>
    </lineage>
</organism>
<evidence type="ECO:0000256" key="2">
    <source>
        <dbReference type="SAM" id="SignalP"/>
    </source>
</evidence>
<feature type="compositionally biased region" description="Polar residues" evidence="1">
    <location>
        <begin position="53"/>
        <end position="175"/>
    </location>
</feature>
<feature type="compositionally biased region" description="Basic residues" evidence="1">
    <location>
        <begin position="377"/>
        <end position="386"/>
    </location>
</feature>
<evidence type="ECO:0000313" key="3">
    <source>
        <dbReference type="EMBL" id="EOB15585.1"/>
    </source>
</evidence>
<feature type="compositionally biased region" description="Polar residues" evidence="1">
    <location>
        <begin position="212"/>
        <end position="234"/>
    </location>
</feature>
<feature type="compositionally biased region" description="Basic and acidic residues" evidence="1">
    <location>
        <begin position="335"/>
        <end position="348"/>
    </location>
</feature>
<proteinExistence type="predicted"/>
<accession>R0MMW9</accession>
<reference evidence="3 4" key="1">
    <citation type="journal article" date="2013" name="BMC Genomics">
        <title>Comparative genomics of parasitic silkworm microsporidia reveal an association between genome expansion and host adaptation.</title>
        <authorList>
            <person name="Pan G."/>
            <person name="Xu J."/>
            <person name="Li T."/>
            <person name="Xia Q."/>
            <person name="Liu S.L."/>
            <person name="Zhang G."/>
            <person name="Li S."/>
            <person name="Li C."/>
            <person name="Liu H."/>
            <person name="Yang L."/>
            <person name="Liu T."/>
            <person name="Zhang X."/>
            <person name="Wu Z."/>
            <person name="Fan W."/>
            <person name="Dang X."/>
            <person name="Xiang H."/>
            <person name="Tao M."/>
            <person name="Li Y."/>
            <person name="Hu J."/>
            <person name="Li Z."/>
            <person name="Lin L."/>
            <person name="Luo J."/>
            <person name="Geng L."/>
            <person name="Wang L."/>
            <person name="Long M."/>
            <person name="Wan Y."/>
            <person name="He N."/>
            <person name="Zhang Z."/>
            <person name="Lu C."/>
            <person name="Keeling P.J."/>
            <person name="Wang J."/>
            <person name="Xiang Z."/>
            <person name="Zhou Z."/>
        </authorList>
    </citation>
    <scope>NUCLEOTIDE SEQUENCE [LARGE SCALE GENOMIC DNA]</scope>
    <source>
        <strain evidence="4">CQ1 / CVCC 102059</strain>
    </source>
</reference>
<feature type="chain" id="PRO_5012655439" evidence="2">
    <location>
        <begin position="16"/>
        <end position="386"/>
    </location>
</feature>
<dbReference type="STRING" id="578461.R0MMW9"/>
<evidence type="ECO:0000313" key="4">
    <source>
        <dbReference type="Proteomes" id="UP000016927"/>
    </source>
</evidence>